<dbReference type="PIRSF" id="PIRSF002070">
    <property type="entry name" value="SSB"/>
    <property type="match status" value="1"/>
</dbReference>
<dbReference type="InterPro" id="IPR011344">
    <property type="entry name" value="ssDNA-bd"/>
</dbReference>
<dbReference type="CDD" id="cd04496">
    <property type="entry name" value="SSB_OBF"/>
    <property type="match status" value="1"/>
</dbReference>
<name>A0A6H1ZJJ4_9ZZZZ</name>
<evidence type="ECO:0000313" key="4">
    <source>
        <dbReference type="EMBL" id="QJA73002.1"/>
    </source>
</evidence>
<evidence type="ECO:0000313" key="3">
    <source>
        <dbReference type="EMBL" id="QJA47435.1"/>
    </source>
</evidence>
<feature type="region of interest" description="Disordered" evidence="2">
    <location>
        <begin position="109"/>
        <end position="137"/>
    </location>
</feature>
<dbReference type="EMBL" id="MT144043">
    <property type="protein sequence ID" value="QJA47435.1"/>
    <property type="molecule type" value="Genomic_DNA"/>
</dbReference>
<feature type="non-terminal residue" evidence="3">
    <location>
        <position position="1"/>
    </location>
</feature>
<evidence type="ECO:0000256" key="2">
    <source>
        <dbReference type="SAM" id="MobiDB-lite"/>
    </source>
</evidence>
<dbReference type="SUPFAM" id="SSF50249">
    <property type="entry name" value="Nucleic acid-binding proteins"/>
    <property type="match status" value="1"/>
</dbReference>
<dbReference type="AlphaFoldDB" id="A0A6H1ZJJ4"/>
<reference evidence="3" key="1">
    <citation type="submission" date="2020-03" db="EMBL/GenBank/DDBJ databases">
        <title>The deep terrestrial virosphere.</title>
        <authorList>
            <person name="Holmfeldt K."/>
            <person name="Nilsson E."/>
            <person name="Simone D."/>
            <person name="Lopez-Fernandez M."/>
            <person name="Wu X."/>
            <person name="de Brujin I."/>
            <person name="Lundin D."/>
            <person name="Andersson A."/>
            <person name="Bertilsson S."/>
            <person name="Dopson M."/>
        </authorList>
    </citation>
    <scope>NUCLEOTIDE SEQUENCE</scope>
    <source>
        <strain evidence="4">MM415A02533</strain>
        <strain evidence="3">TM448A00672</strain>
        <strain evidence="5">TM448B01662</strain>
    </source>
</reference>
<dbReference type="EMBL" id="MT144805">
    <property type="protein sequence ID" value="QJH99735.1"/>
    <property type="molecule type" value="Genomic_DNA"/>
</dbReference>
<dbReference type="HAMAP" id="MF_00984">
    <property type="entry name" value="SSB"/>
    <property type="match status" value="1"/>
</dbReference>
<evidence type="ECO:0000313" key="5">
    <source>
        <dbReference type="EMBL" id="QJH99735.1"/>
    </source>
</evidence>
<dbReference type="PROSITE" id="PS50935">
    <property type="entry name" value="SSB"/>
    <property type="match status" value="1"/>
</dbReference>
<dbReference type="GO" id="GO:0006260">
    <property type="term" value="P:DNA replication"/>
    <property type="evidence" value="ECO:0007669"/>
    <property type="project" value="InterPro"/>
</dbReference>
<proteinExistence type="inferred from homology"/>
<dbReference type="EMBL" id="MT141994">
    <property type="protein sequence ID" value="QJA73002.1"/>
    <property type="molecule type" value="Genomic_DNA"/>
</dbReference>
<dbReference type="InterPro" id="IPR000424">
    <property type="entry name" value="Primosome_PriB/ssb"/>
</dbReference>
<sequence>MPNLNKVILAGNLTRDPELRYTQSGQAVTDLGLAINRYSLVDGQKKEEVNFFNVTAWGKQAEACSSYLSKGSPVLIEGRLQQDTWEKDGQKRSAVKIIAERVEFLGSAKEREGRYAEPERTAPVQEKPEETDDEVPF</sequence>
<protein>
    <submittedName>
        <fullName evidence="3">Putative single-stranded DNA-binding protein</fullName>
    </submittedName>
</protein>
<dbReference type="GO" id="GO:0003697">
    <property type="term" value="F:single-stranded DNA binding"/>
    <property type="evidence" value="ECO:0007669"/>
    <property type="project" value="InterPro"/>
</dbReference>
<dbReference type="InterPro" id="IPR012340">
    <property type="entry name" value="NA-bd_OB-fold"/>
</dbReference>
<dbReference type="Pfam" id="PF00436">
    <property type="entry name" value="SSB"/>
    <property type="match status" value="1"/>
</dbReference>
<dbReference type="Gene3D" id="2.40.50.140">
    <property type="entry name" value="Nucleic acid-binding proteins"/>
    <property type="match status" value="1"/>
</dbReference>
<dbReference type="PANTHER" id="PTHR10302">
    <property type="entry name" value="SINGLE-STRANDED DNA-BINDING PROTEIN"/>
    <property type="match status" value="1"/>
</dbReference>
<keyword evidence="1 3" id="KW-0238">DNA-binding</keyword>
<dbReference type="NCBIfam" id="TIGR00621">
    <property type="entry name" value="ssb"/>
    <property type="match status" value="1"/>
</dbReference>
<feature type="compositionally biased region" description="Basic and acidic residues" evidence="2">
    <location>
        <begin position="109"/>
        <end position="120"/>
    </location>
</feature>
<organism evidence="3">
    <name type="scientific">viral metagenome</name>
    <dbReference type="NCBI Taxonomy" id="1070528"/>
    <lineage>
        <taxon>unclassified sequences</taxon>
        <taxon>metagenomes</taxon>
        <taxon>organismal metagenomes</taxon>
    </lineage>
</organism>
<gene>
    <name evidence="4" type="ORF">MM415A02533_0014</name>
    <name evidence="3" type="ORF">TM448A00672_0001</name>
    <name evidence="5" type="ORF">TM448B01662_0019</name>
</gene>
<dbReference type="PANTHER" id="PTHR10302:SF27">
    <property type="entry name" value="SINGLE-STRANDED DNA-BINDING PROTEIN"/>
    <property type="match status" value="1"/>
</dbReference>
<evidence type="ECO:0000256" key="1">
    <source>
        <dbReference type="ARBA" id="ARBA00023125"/>
    </source>
</evidence>
<dbReference type="GO" id="GO:0009295">
    <property type="term" value="C:nucleoid"/>
    <property type="evidence" value="ECO:0007669"/>
    <property type="project" value="TreeGrafter"/>
</dbReference>
<accession>A0A6H1ZJJ4</accession>